<dbReference type="GO" id="GO:0016491">
    <property type="term" value="F:oxidoreductase activity"/>
    <property type="evidence" value="ECO:0007669"/>
    <property type="project" value="UniProtKB-KW"/>
</dbReference>
<dbReference type="GO" id="GO:0050660">
    <property type="term" value="F:flavin adenine dinucleotide binding"/>
    <property type="evidence" value="ECO:0007669"/>
    <property type="project" value="InterPro"/>
</dbReference>
<dbReference type="PANTHER" id="PTHR42973:SF53">
    <property type="entry name" value="FAD-BINDING PCMH-TYPE DOMAIN-CONTAINING PROTEIN-RELATED"/>
    <property type="match status" value="1"/>
</dbReference>
<reference evidence="7" key="1">
    <citation type="journal article" date="2020" name="Stud. Mycol.">
        <title>101 Dothideomycetes genomes: a test case for predicting lifestyles and emergence of pathogens.</title>
        <authorList>
            <person name="Haridas S."/>
            <person name="Albert R."/>
            <person name="Binder M."/>
            <person name="Bloem J."/>
            <person name="Labutti K."/>
            <person name="Salamov A."/>
            <person name="Andreopoulos B."/>
            <person name="Baker S."/>
            <person name="Barry K."/>
            <person name="Bills G."/>
            <person name="Bluhm B."/>
            <person name="Cannon C."/>
            <person name="Castanera R."/>
            <person name="Culley D."/>
            <person name="Daum C."/>
            <person name="Ezra D."/>
            <person name="Gonzalez J."/>
            <person name="Henrissat B."/>
            <person name="Kuo A."/>
            <person name="Liang C."/>
            <person name="Lipzen A."/>
            <person name="Lutzoni F."/>
            <person name="Magnuson J."/>
            <person name="Mondo S."/>
            <person name="Nolan M."/>
            <person name="Ohm R."/>
            <person name="Pangilinan J."/>
            <person name="Park H.-J."/>
            <person name="Ramirez L."/>
            <person name="Alfaro M."/>
            <person name="Sun H."/>
            <person name="Tritt A."/>
            <person name="Yoshinaga Y."/>
            <person name="Zwiers L.-H."/>
            <person name="Turgeon B."/>
            <person name="Goodwin S."/>
            <person name="Spatafora J."/>
            <person name="Crous P."/>
            <person name="Grigoriev I."/>
        </authorList>
    </citation>
    <scope>NUCLEOTIDE SEQUENCE</scope>
    <source>
        <strain evidence="7">CBS 690.94</strain>
    </source>
</reference>
<evidence type="ECO:0000256" key="5">
    <source>
        <dbReference type="SAM" id="SignalP"/>
    </source>
</evidence>
<feature type="domain" description="FAD linked oxidase N-terminal" evidence="6">
    <location>
        <begin position="58"/>
        <end position="196"/>
    </location>
</feature>
<evidence type="ECO:0000256" key="4">
    <source>
        <dbReference type="ARBA" id="ARBA00023002"/>
    </source>
</evidence>
<accession>A0A9P4PQE4</accession>
<evidence type="ECO:0000259" key="6">
    <source>
        <dbReference type="Pfam" id="PF01565"/>
    </source>
</evidence>
<sequence>MLKLAAILMGLPAALALSSTCCQALQDAGLAHVLYPNSTEYSSRTESYWSVSARLSPYCIVQPTCTSEVVKVVNTLVKDESCSSTKFAVRSGGHTVWPGSNNIDDGLTVDLGLMKDVTLDTKASVASISPGARWMNVYGTLEPHGWTVPGGRAGSVGVAGFLTGGGNSFYTARKGFACDNVKNFEVVTASGDVVNANADENPDLWQALKGGSAANFGIVTRFDMFAFQTGNLWGGTATYNKSETAAQIAAYVKWTDNINNYRDGSSIIFWSYLPAMSDIVILGAYEDTEGNEAPAGFDDFMAIPRISDTLRIASHKELTDELEQANGYRDIWFTMTIANNAEIFAKIVELHEAFVNEWKTLTSDNDFITQCMFQSIPTVFSVHSVERGGNVMGLDSEDRNAIMVLLDIAVKTAEEEAIARPLLRSYGEQMEAFAVSKDGLVSWKFLNYADSYQDPLASYGSANVEKIRAAAKKFDPEGVFQTKAPGGFKISKV</sequence>
<dbReference type="PANTHER" id="PTHR42973">
    <property type="entry name" value="BINDING OXIDOREDUCTASE, PUTATIVE (AFU_ORTHOLOGUE AFUA_1G17690)-RELATED"/>
    <property type="match status" value="1"/>
</dbReference>
<organism evidence="7 8">
    <name type="scientific">Karstenula rhodostoma CBS 690.94</name>
    <dbReference type="NCBI Taxonomy" id="1392251"/>
    <lineage>
        <taxon>Eukaryota</taxon>
        <taxon>Fungi</taxon>
        <taxon>Dikarya</taxon>
        <taxon>Ascomycota</taxon>
        <taxon>Pezizomycotina</taxon>
        <taxon>Dothideomycetes</taxon>
        <taxon>Pleosporomycetidae</taxon>
        <taxon>Pleosporales</taxon>
        <taxon>Massarineae</taxon>
        <taxon>Didymosphaeriaceae</taxon>
        <taxon>Karstenula</taxon>
    </lineage>
</organism>
<dbReference type="SUPFAM" id="SSF56176">
    <property type="entry name" value="FAD-binding/transporter-associated domain-like"/>
    <property type="match status" value="1"/>
</dbReference>
<dbReference type="OrthoDB" id="2151789at2759"/>
<evidence type="ECO:0000256" key="1">
    <source>
        <dbReference type="ARBA" id="ARBA00005466"/>
    </source>
</evidence>
<keyword evidence="2" id="KW-0285">Flavoprotein</keyword>
<dbReference type="InterPro" id="IPR036318">
    <property type="entry name" value="FAD-bd_PCMH-like_sf"/>
</dbReference>
<dbReference type="Gene3D" id="3.30.465.10">
    <property type="match status" value="1"/>
</dbReference>
<dbReference type="Proteomes" id="UP000799764">
    <property type="component" value="Unassembled WGS sequence"/>
</dbReference>
<name>A0A9P4PQE4_9PLEO</name>
<dbReference type="InterPro" id="IPR006094">
    <property type="entry name" value="Oxid_FAD_bind_N"/>
</dbReference>
<dbReference type="InterPro" id="IPR016169">
    <property type="entry name" value="FAD-bd_PCMH_sub2"/>
</dbReference>
<comment type="similarity">
    <text evidence="1">Belongs to the oxygen-dependent FAD-linked oxidoreductase family.</text>
</comment>
<evidence type="ECO:0000256" key="2">
    <source>
        <dbReference type="ARBA" id="ARBA00022630"/>
    </source>
</evidence>
<feature type="chain" id="PRO_5040338507" evidence="5">
    <location>
        <begin position="17"/>
        <end position="493"/>
    </location>
</feature>
<evidence type="ECO:0000256" key="3">
    <source>
        <dbReference type="ARBA" id="ARBA00022827"/>
    </source>
</evidence>
<evidence type="ECO:0000313" key="8">
    <source>
        <dbReference type="Proteomes" id="UP000799764"/>
    </source>
</evidence>
<dbReference type="EMBL" id="MU001497">
    <property type="protein sequence ID" value="KAF2447363.1"/>
    <property type="molecule type" value="Genomic_DNA"/>
</dbReference>
<gene>
    <name evidence="7" type="ORF">P171DRAFT_430253</name>
</gene>
<dbReference type="AlphaFoldDB" id="A0A9P4PQE4"/>
<feature type="signal peptide" evidence="5">
    <location>
        <begin position="1"/>
        <end position="16"/>
    </location>
</feature>
<keyword evidence="3" id="KW-0274">FAD</keyword>
<keyword evidence="5" id="KW-0732">Signal</keyword>
<comment type="caution">
    <text evidence="7">The sequence shown here is derived from an EMBL/GenBank/DDBJ whole genome shotgun (WGS) entry which is preliminary data.</text>
</comment>
<evidence type="ECO:0000313" key="7">
    <source>
        <dbReference type="EMBL" id="KAF2447363.1"/>
    </source>
</evidence>
<keyword evidence="8" id="KW-1185">Reference proteome</keyword>
<protein>
    <submittedName>
        <fullName evidence="7">FAD-binding domain-containing protein</fullName>
    </submittedName>
</protein>
<proteinExistence type="inferred from homology"/>
<keyword evidence="4" id="KW-0560">Oxidoreductase</keyword>
<dbReference type="Pfam" id="PF01565">
    <property type="entry name" value="FAD_binding_4"/>
    <property type="match status" value="1"/>
</dbReference>
<dbReference type="InterPro" id="IPR050416">
    <property type="entry name" value="FAD-linked_Oxidoreductase"/>
</dbReference>